<evidence type="ECO:0000259" key="21">
    <source>
        <dbReference type="PROSITE" id="PS50089"/>
    </source>
</evidence>
<feature type="domain" description="RING-type" evidence="21">
    <location>
        <begin position="511"/>
        <end position="550"/>
    </location>
</feature>
<evidence type="ECO:0000256" key="3">
    <source>
        <dbReference type="ARBA" id="ARBA00004906"/>
    </source>
</evidence>
<dbReference type="CDD" id="cd16563">
    <property type="entry name" value="RING-HC_RNF220"/>
    <property type="match status" value="1"/>
</dbReference>
<feature type="non-terminal residue" evidence="22">
    <location>
        <position position="563"/>
    </location>
</feature>
<dbReference type="EC" id="2.3.2.27" evidence="4"/>
<dbReference type="OrthoDB" id="6270329at2759"/>
<dbReference type="InterPro" id="IPR052443">
    <property type="entry name" value="E3_ubiq-ligase_RNF220-like"/>
</dbReference>
<evidence type="ECO:0000256" key="20">
    <source>
        <dbReference type="SAM" id="MobiDB-lite"/>
    </source>
</evidence>
<evidence type="ECO:0000256" key="13">
    <source>
        <dbReference type="ARBA" id="ARBA00022843"/>
    </source>
</evidence>
<keyword evidence="22" id="KW-0436">Ligase</keyword>
<dbReference type="PROSITE" id="PS50089">
    <property type="entry name" value="ZF_RING_2"/>
    <property type="match status" value="1"/>
</dbReference>
<keyword evidence="5" id="KW-0963">Cytoplasm</keyword>
<dbReference type="PANTHER" id="PTHR13459:SF3">
    <property type="entry name" value="E3 UBIQUITIN-PROTEIN LIGASE RNF220"/>
    <property type="match status" value="1"/>
</dbReference>
<evidence type="ECO:0000256" key="11">
    <source>
        <dbReference type="ARBA" id="ARBA00022786"/>
    </source>
</evidence>
<organism evidence="22 23">
    <name type="scientific">Bucorvus abyssinicus</name>
    <name type="common">Northern ground-hornbill</name>
    <name type="synonym">Abyssinian ground-hornbill</name>
    <dbReference type="NCBI Taxonomy" id="153643"/>
    <lineage>
        <taxon>Eukaryota</taxon>
        <taxon>Metazoa</taxon>
        <taxon>Chordata</taxon>
        <taxon>Craniata</taxon>
        <taxon>Vertebrata</taxon>
        <taxon>Euteleostomi</taxon>
        <taxon>Archelosauria</taxon>
        <taxon>Archosauria</taxon>
        <taxon>Dinosauria</taxon>
        <taxon>Saurischia</taxon>
        <taxon>Theropoda</taxon>
        <taxon>Coelurosauria</taxon>
        <taxon>Aves</taxon>
        <taxon>Neognathae</taxon>
        <taxon>Neoaves</taxon>
        <taxon>Telluraves</taxon>
        <taxon>Coraciimorphae</taxon>
        <taxon>Bucerotiformes</taxon>
        <taxon>Bucorvidae</taxon>
        <taxon>Bucorvus</taxon>
    </lineage>
</organism>
<dbReference type="SUPFAM" id="SSF57850">
    <property type="entry name" value="RING/U-box"/>
    <property type="match status" value="1"/>
</dbReference>
<evidence type="ECO:0000256" key="18">
    <source>
        <dbReference type="ARBA" id="ARBA00083046"/>
    </source>
</evidence>
<dbReference type="GO" id="GO:0005737">
    <property type="term" value="C:cytoplasm"/>
    <property type="evidence" value="ECO:0007669"/>
    <property type="project" value="UniProtKB-SubCell"/>
</dbReference>
<dbReference type="GO" id="GO:0006513">
    <property type="term" value="P:protein monoubiquitination"/>
    <property type="evidence" value="ECO:0007669"/>
    <property type="project" value="UniProtKB-ARBA"/>
</dbReference>
<dbReference type="InterPro" id="IPR040178">
    <property type="entry name" value="RNF220_RING"/>
</dbReference>
<keyword evidence="23" id="KW-1185">Reference proteome</keyword>
<evidence type="ECO:0000256" key="16">
    <source>
        <dbReference type="ARBA" id="ARBA00067773"/>
    </source>
</evidence>
<gene>
    <name evidence="22" type="primary">Rnf220</name>
    <name evidence="22" type="ORF">BUCABY_R03440</name>
</gene>
<dbReference type="Proteomes" id="UP000551127">
    <property type="component" value="Unassembled WGS sequence"/>
</dbReference>
<evidence type="ECO:0000313" key="23">
    <source>
        <dbReference type="Proteomes" id="UP000551127"/>
    </source>
</evidence>
<dbReference type="GO" id="GO:0061630">
    <property type="term" value="F:ubiquitin protein ligase activity"/>
    <property type="evidence" value="ECO:0007669"/>
    <property type="project" value="UniProtKB-EC"/>
</dbReference>
<dbReference type="GO" id="GO:0008270">
    <property type="term" value="F:zinc ion binding"/>
    <property type="evidence" value="ECO:0007669"/>
    <property type="project" value="UniProtKB-KW"/>
</dbReference>
<evidence type="ECO:0000256" key="15">
    <source>
        <dbReference type="ARBA" id="ARBA00063526"/>
    </source>
</evidence>
<evidence type="ECO:0000256" key="8">
    <source>
        <dbReference type="ARBA" id="ARBA00022679"/>
    </source>
</evidence>
<evidence type="ECO:0000256" key="10">
    <source>
        <dbReference type="ARBA" id="ARBA00022771"/>
    </source>
</evidence>
<evidence type="ECO:0000256" key="5">
    <source>
        <dbReference type="ARBA" id="ARBA00022490"/>
    </source>
</evidence>
<comment type="pathway">
    <text evidence="3">Protein modification; protein ubiquitination.</text>
</comment>
<keyword evidence="9" id="KW-0479">Metal-binding</keyword>
<evidence type="ECO:0000313" key="22">
    <source>
        <dbReference type="EMBL" id="NWR55060.1"/>
    </source>
</evidence>
<keyword evidence="12" id="KW-0862">Zinc</keyword>
<keyword evidence="10 19" id="KW-0863">Zinc-finger</keyword>
<dbReference type="Pfam" id="PF15926">
    <property type="entry name" value="RNF220"/>
    <property type="match status" value="1"/>
</dbReference>
<protein>
    <recommendedName>
        <fullName evidence="16">E3 ubiquitin-protein ligase RNF220</fullName>
        <ecNumber evidence="4">2.3.2.27</ecNumber>
    </recommendedName>
    <alternativeName>
        <fullName evidence="18">RING finger protein 220</fullName>
    </alternativeName>
    <alternativeName>
        <fullName evidence="17">RING-type E3 ubiquitin transferase RNF220</fullName>
    </alternativeName>
</protein>
<dbReference type="InterPro" id="IPR001841">
    <property type="entry name" value="Znf_RING"/>
</dbReference>
<feature type="region of interest" description="Disordered" evidence="20">
    <location>
        <begin position="450"/>
        <end position="473"/>
    </location>
</feature>
<keyword evidence="7" id="KW-0597">Phosphoprotein</keyword>
<evidence type="ECO:0000256" key="4">
    <source>
        <dbReference type="ARBA" id="ARBA00012483"/>
    </source>
</evidence>
<dbReference type="GO" id="GO:0016874">
    <property type="term" value="F:ligase activity"/>
    <property type="evidence" value="ECO:0007669"/>
    <property type="project" value="UniProtKB-KW"/>
</dbReference>
<evidence type="ECO:0000256" key="1">
    <source>
        <dbReference type="ARBA" id="ARBA00000900"/>
    </source>
</evidence>
<name>A0A7K4Y7Q5_BUCAB</name>
<evidence type="ECO:0000256" key="12">
    <source>
        <dbReference type="ARBA" id="ARBA00022833"/>
    </source>
</evidence>
<dbReference type="PANTHER" id="PTHR13459">
    <property type="entry name" value="E3 UBIQUITIN-PROTEIN LIGASE RNF220 ISOFORM X1"/>
    <property type="match status" value="1"/>
</dbReference>
<evidence type="ECO:0000256" key="6">
    <source>
        <dbReference type="ARBA" id="ARBA00022499"/>
    </source>
</evidence>
<comment type="subcellular location">
    <subcellularLocation>
        <location evidence="2">Cytoplasm</location>
    </subcellularLocation>
</comment>
<evidence type="ECO:0000256" key="17">
    <source>
        <dbReference type="ARBA" id="ARBA00079756"/>
    </source>
</evidence>
<proteinExistence type="predicted"/>
<reference evidence="22 23" key="1">
    <citation type="submission" date="2019-09" db="EMBL/GenBank/DDBJ databases">
        <title>Bird 10,000 Genomes (B10K) Project - Family phase.</title>
        <authorList>
            <person name="Zhang G."/>
        </authorList>
    </citation>
    <scope>NUCLEOTIDE SEQUENCE [LARGE SCALE GENOMIC DNA]</scope>
    <source>
        <strain evidence="22">B10K-DU-012-80</strain>
    </source>
</reference>
<dbReference type="InterPro" id="IPR013083">
    <property type="entry name" value="Znf_RING/FYVE/PHD"/>
</dbReference>
<feature type="compositionally biased region" description="Polar residues" evidence="20">
    <location>
        <begin position="454"/>
        <end position="472"/>
    </location>
</feature>
<keyword evidence="8" id="KW-0808">Transferase</keyword>
<comment type="catalytic activity">
    <reaction evidence="1">
        <text>S-ubiquitinyl-[E2 ubiquitin-conjugating enzyme]-L-cysteine + [acceptor protein]-L-lysine = [E2 ubiquitin-conjugating enzyme]-L-cysteine + N(6)-ubiquitinyl-[acceptor protein]-L-lysine.</text>
        <dbReference type="EC" id="2.3.2.27"/>
    </reaction>
</comment>
<comment type="caution">
    <text evidence="22">The sequence shown here is derived from an EMBL/GenBank/DDBJ whole genome shotgun (WGS) entry which is preliminary data.</text>
</comment>
<feature type="region of interest" description="Disordered" evidence="20">
    <location>
        <begin position="317"/>
        <end position="339"/>
    </location>
</feature>
<evidence type="ECO:0000256" key="2">
    <source>
        <dbReference type="ARBA" id="ARBA00004496"/>
    </source>
</evidence>
<feature type="region of interest" description="Disordered" evidence="20">
    <location>
        <begin position="276"/>
        <end position="296"/>
    </location>
</feature>
<feature type="non-terminal residue" evidence="22">
    <location>
        <position position="1"/>
    </location>
</feature>
<comment type="subunit">
    <text evidence="15">Interacts with SIN3B. Interacts with CTNNB1 (via Armadillo repeats 2-8). Interacts with USP7 (via MATH domain).</text>
</comment>
<evidence type="ECO:0000256" key="7">
    <source>
        <dbReference type="ARBA" id="ARBA00022553"/>
    </source>
</evidence>
<accession>A0A7K4Y7Q5</accession>
<dbReference type="Gene3D" id="3.30.40.10">
    <property type="entry name" value="Zinc/RING finger domain, C3HC4 (zinc finger)"/>
    <property type="match status" value="1"/>
</dbReference>
<dbReference type="InterPro" id="IPR031824">
    <property type="entry name" value="RNF220_mid"/>
</dbReference>
<keyword evidence="14" id="KW-0175">Coiled coil</keyword>
<keyword evidence="13" id="KW-0832">Ubl conjugation</keyword>
<keyword evidence="6" id="KW-1017">Isopeptide bond</keyword>
<dbReference type="FunFam" id="3.30.40.10:FF:000195">
    <property type="entry name" value="E3 ubiquitin-protein ligase RNF220"/>
    <property type="match status" value="1"/>
</dbReference>
<evidence type="ECO:0000256" key="9">
    <source>
        <dbReference type="ARBA" id="ARBA00022723"/>
    </source>
</evidence>
<dbReference type="AlphaFoldDB" id="A0A7K4Y7Q5"/>
<dbReference type="EMBL" id="VYZL01000531">
    <property type="protein sequence ID" value="NWR55060.1"/>
    <property type="molecule type" value="Genomic_DNA"/>
</dbReference>
<evidence type="ECO:0000256" key="14">
    <source>
        <dbReference type="ARBA" id="ARBA00023054"/>
    </source>
</evidence>
<keyword evidence="11" id="KW-0833">Ubl conjugation pathway</keyword>
<evidence type="ECO:0000256" key="19">
    <source>
        <dbReference type="PROSITE-ProRule" id="PRU00175"/>
    </source>
</evidence>
<sequence>MDLHRAAFKMENSPYLPNPLASPALMVLASTAEASRDASIPCQQPRPFGVPVSADKDVHIPFTNGSYTFASMYHRQGGVPGAFANRDFPPSLLHLHPQFAPPNLDCTPISMLNHSGVGAFRPFASTEDRESYQSAFTPAKRLKNCHDTDSPHLRFSDADGKEYEFGTQLPSSSPGSLKVDDTGKKIFAVSGLISDRETSSSPEDRSDRCKKKATLFDSQAPICPICQVLLRPGELQEHMEQELEKLTQLNISKSSILKDAMAVGTPKSILLSASIKREGDSPTASPHSSDDIHHSDRYQTFLRVRANRQTRLNARIGKMKRRKQDEGQREGSCMTEDDSVDIENENGTRFEEYEWCGQKRIRATTLLEGGFRGSGFIMCSGKENPDSDADLDVDGDDTLEYGKPQYTEADVIPCTGEEPGEAKEREALRGAVLNGGTPSTRITPEFSKWASDEMPSTSNGESSKQETMQKTCKNSDIEKITEDSAVTTFEALKARVRELERQLSRGDRYKCLICMDSYTMPLTSIQCWHVHCEECWLRTLGAKKLCPQCNTITSPGDLRRIYL</sequence>
<dbReference type="Pfam" id="PF13923">
    <property type="entry name" value="zf-C3HC4_2"/>
    <property type="match status" value="1"/>
</dbReference>